<evidence type="ECO:0000256" key="5">
    <source>
        <dbReference type="ARBA" id="ARBA00013030"/>
    </source>
</evidence>
<keyword evidence="18" id="KW-1185">Reference proteome</keyword>
<sequence length="370" mass="38578">MQALPPIPPGLLPSDGRFGAGPSRVRTEQLDALSAPLVMGTSHRQAPVRGVVASLRAGLADLFGPPDGYEVVLGNGGATAFWSAACASLVIDRAAFAVFGEFGRKFAAEAAGTPHLAAAIVDEAPDGRLATVAPREGVDAYAYPHNETSTGVVSPLYRPAADALTLVDATSIAGAAPVDLADVDAYYFSLQKAFGSDGGLWVAVLSPAAVARTAVCAGMPGRWVPSILDLGAAIVNSRKDQTLNTPAVATLVMAADQVRWMNESGGLEGMSAHVRASSDLVYQWAEDSLVARPFVEDARLRSPVVATIEFDPAVDAAALAAHLRSHGVVDVNPYRGVGENQLRIATWPSIPTRDVEALLACIDYCLERAL</sequence>
<dbReference type="PANTHER" id="PTHR21152:SF40">
    <property type="entry name" value="ALANINE--GLYOXYLATE AMINOTRANSFERASE"/>
    <property type="match status" value="1"/>
</dbReference>
<comment type="pathway">
    <text evidence="3">Amino-acid biosynthesis; L-serine biosynthesis; L-serine from 3-phospho-D-glycerate: step 2/3.</text>
</comment>
<evidence type="ECO:0000256" key="7">
    <source>
        <dbReference type="ARBA" id="ARBA00022576"/>
    </source>
</evidence>
<dbReference type="Proteomes" id="UP000095214">
    <property type="component" value="Chromosome"/>
</dbReference>
<dbReference type="STRING" id="178339.BH719_04730"/>
<keyword evidence="6" id="KW-0963">Cytoplasm</keyword>
<evidence type="ECO:0000256" key="6">
    <source>
        <dbReference type="ARBA" id="ARBA00022490"/>
    </source>
</evidence>
<dbReference type="InterPro" id="IPR015424">
    <property type="entry name" value="PyrdxlP-dep_Trfase"/>
</dbReference>
<dbReference type="SUPFAM" id="SSF53383">
    <property type="entry name" value="PLP-dependent transferases"/>
    <property type="match status" value="1"/>
</dbReference>
<dbReference type="GO" id="GO:0008453">
    <property type="term" value="F:alanine-glyoxylate transaminase activity"/>
    <property type="evidence" value="ECO:0007669"/>
    <property type="project" value="TreeGrafter"/>
</dbReference>
<dbReference type="UniPathway" id="UPA00135">
    <property type="reaction ID" value="UER00197"/>
</dbReference>
<keyword evidence="9 17" id="KW-0808">Transferase</keyword>
<evidence type="ECO:0000313" key="17">
    <source>
        <dbReference type="EMBL" id="AOS47249.1"/>
    </source>
</evidence>
<organism evidence="17 18">
    <name type="scientific">Pauljensenia hongkongensis</name>
    <dbReference type="NCBI Taxonomy" id="178339"/>
    <lineage>
        <taxon>Bacteria</taxon>
        <taxon>Bacillati</taxon>
        <taxon>Actinomycetota</taxon>
        <taxon>Actinomycetes</taxon>
        <taxon>Actinomycetales</taxon>
        <taxon>Actinomycetaceae</taxon>
        <taxon>Pauljensenia</taxon>
    </lineage>
</organism>
<protein>
    <recommendedName>
        <fullName evidence="5">phosphoserine transaminase</fullName>
        <ecNumber evidence="5">2.6.1.52</ecNumber>
    </recommendedName>
    <alternativeName>
        <fullName evidence="13">Phosphohydroxythreonine aminotransferase</fullName>
    </alternativeName>
</protein>
<dbReference type="InterPro" id="IPR000192">
    <property type="entry name" value="Aminotrans_V_dom"/>
</dbReference>
<evidence type="ECO:0000256" key="10">
    <source>
        <dbReference type="ARBA" id="ARBA00022898"/>
    </source>
</evidence>
<gene>
    <name evidence="17" type="ORF">BH719_04730</name>
</gene>
<evidence type="ECO:0000313" key="18">
    <source>
        <dbReference type="Proteomes" id="UP000095214"/>
    </source>
</evidence>
<evidence type="ECO:0000256" key="1">
    <source>
        <dbReference type="ARBA" id="ARBA00001933"/>
    </source>
</evidence>
<comment type="cofactor">
    <cofactor evidence="1">
        <name>pyridoxal 5'-phosphate</name>
        <dbReference type="ChEBI" id="CHEBI:597326"/>
    </cofactor>
</comment>
<evidence type="ECO:0000256" key="15">
    <source>
        <dbReference type="ARBA" id="ARBA00049007"/>
    </source>
</evidence>
<evidence type="ECO:0000256" key="2">
    <source>
        <dbReference type="ARBA" id="ARBA00003483"/>
    </source>
</evidence>
<dbReference type="GO" id="GO:0004648">
    <property type="term" value="F:O-phospho-L-serine:2-oxoglutarate aminotransferase activity"/>
    <property type="evidence" value="ECO:0007669"/>
    <property type="project" value="UniProtKB-EC"/>
</dbReference>
<dbReference type="PIRSF" id="PIRSF000525">
    <property type="entry name" value="SerC"/>
    <property type="match status" value="1"/>
</dbReference>
<dbReference type="AlphaFoldDB" id="A0A1D8B287"/>
<proteinExistence type="inferred from homology"/>
<dbReference type="InterPro" id="IPR015421">
    <property type="entry name" value="PyrdxlP-dep_Trfase_major"/>
</dbReference>
<feature type="domain" description="Aminotransferase class V" evidence="16">
    <location>
        <begin position="136"/>
        <end position="328"/>
    </location>
</feature>
<name>A0A1D8B287_9ACTO</name>
<keyword evidence="10" id="KW-0663">Pyridoxal phosphate</keyword>
<keyword evidence="11" id="KW-0664">Pyridoxine biosynthesis</keyword>
<dbReference type="GO" id="GO:0004760">
    <property type="term" value="F:L-serine-pyruvate transaminase activity"/>
    <property type="evidence" value="ECO:0007669"/>
    <property type="project" value="TreeGrafter"/>
</dbReference>
<dbReference type="PANTHER" id="PTHR21152">
    <property type="entry name" value="AMINOTRANSFERASE CLASS V"/>
    <property type="match status" value="1"/>
</dbReference>
<evidence type="ECO:0000256" key="12">
    <source>
        <dbReference type="ARBA" id="ARBA00023299"/>
    </source>
</evidence>
<keyword evidence="7 17" id="KW-0032">Aminotransferase</keyword>
<comment type="catalytic activity">
    <reaction evidence="14">
        <text>4-(phosphooxy)-L-threonine + 2-oxoglutarate = (R)-3-hydroxy-2-oxo-4-phosphooxybutanoate + L-glutamate</text>
        <dbReference type="Rhea" id="RHEA:16573"/>
        <dbReference type="ChEBI" id="CHEBI:16810"/>
        <dbReference type="ChEBI" id="CHEBI:29985"/>
        <dbReference type="ChEBI" id="CHEBI:58452"/>
        <dbReference type="ChEBI" id="CHEBI:58538"/>
        <dbReference type="EC" id="2.6.1.52"/>
    </reaction>
</comment>
<comment type="similarity">
    <text evidence="4">Belongs to the class-V pyridoxal-phosphate-dependent aminotransferase family. SerC subfamily.</text>
</comment>
<dbReference type="GO" id="GO:0006564">
    <property type="term" value="P:L-serine biosynthetic process"/>
    <property type="evidence" value="ECO:0007669"/>
    <property type="project" value="UniProtKB-KW"/>
</dbReference>
<dbReference type="OrthoDB" id="975012at2"/>
<dbReference type="KEGG" id="phon:BH719_04730"/>
<reference evidence="17 18" key="1">
    <citation type="submission" date="2016-09" db="EMBL/GenBank/DDBJ databases">
        <title>Complete genome sequence of Actinomyces hongkongensis HKU8.</title>
        <authorList>
            <person name="Gao Y.-X."/>
            <person name="Zhou Y.-Y."/>
            <person name="Xie Y."/>
            <person name="Wang M."/>
            <person name="Wang S.-J."/>
            <person name="Shen S.-G."/>
        </authorList>
    </citation>
    <scope>NUCLEOTIDE SEQUENCE [LARGE SCALE GENOMIC DNA]</scope>
    <source>
        <strain evidence="17 18">HKU8</strain>
    </source>
</reference>
<dbReference type="InterPro" id="IPR015422">
    <property type="entry name" value="PyrdxlP-dep_Trfase_small"/>
</dbReference>
<dbReference type="GO" id="GO:0019265">
    <property type="term" value="P:glycine biosynthetic process, by transamination of glyoxylate"/>
    <property type="evidence" value="ECO:0007669"/>
    <property type="project" value="TreeGrafter"/>
</dbReference>
<dbReference type="InterPro" id="IPR022278">
    <property type="entry name" value="Pser_aminoTfrase"/>
</dbReference>
<dbReference type="EC" id="2.6.1.52" evidence="5"/>
<accession>A0A1D8B287</accession>
<evidence type="ECO:0000256" key="11">
    <source>
        <dbReference type="ARBA" id="ARBA00023096"/>
    </source>
</evidence>
<evidence type="ECO:0000256" key="8">
    <source>
        <dbReference type="ARBA" id="ARBA00022605"/>
    </source>
</evidence>
<evidence type="ECO:0000256" key="14">
    <source>
        <dbReference type="ARBA" id="ARBA00047630"/>
    </source>
</evidence>
<dbReference type="NCBIfam" id="TIGR01366">
    <property type="entry name" value="serC_3"/>
    <property type="match status" value="1"/>
</dbReference>
<evidence type="ECO:0000259" key="16">
    <source>
        <dbReference type="Pfam" id="PF00266"/>
    </source>
</evidence>
<keyword evidence="8" id="KW-0028">Amino-acid biosynthesis</keyword>
<evidence type="ECO:0000256" key="9">
    <source>
        <dbReference type="ARBA" id="ARBA00022679"/>
    </source>
</evidence>
<dbReference type="Pfam" id="PF00266">
    <property type="entry name" value="Aminotran_5"/>
    <property type="match status" value="1"/>
</dbReference>
<evidence type="ECO:0000256" key="3">
    <source>
        <dbReference type="ARBA" id="ARBA00005099"/>
    </source>
</evidence>
<comment type="function">
    <text evidence="2">Catalyzes the reversible conversion of 3-phosphohydroxypyruvate to phosphoserine and of 3-hydroxy-2-oxo-4-phosphonooxybutanoate to phosphohydroxythreonine.</text>
</comment>
<evidence type="ECO:0000256" key="4">
    <source>
        <dbReference type="ARBA" id="ARBA00006904"/>
    </source>
</evidence>
<dbReference type="Gene3D" id="3.40.640.10">
    <property type="entry name" value="Type I PLP-dependent aspartate aminotransferase-like (Major domain)"/>
    <property type="match status" value="1"/>
</dbReference>
<comment type="catalytic activity">
    <reaction evidence="15">
        <text>O-phospho-L-serine + 2-oxoglutarate = 3-phosphooxypyruvate + L-glutamate</text>
        <dbReference type="Rhea" id="RHEA:14329"/>
        <dbReference type="ChEBI" id="CHEBI:16810"/>
        <dbReference type="ChEBI" id="CHEBI:18110"/>
        <dbReference type="ChEBI" id="CHEBI:29985"/>
        <dbReference type="ChEBI" id="CHEBI:57524"/>
        <dbReference type="EC" id="2.6.1.52"/>
    </reaction>
</comment>
<dbReference type="EMBL" id="CP017298">
    <property type="protein sequence ID" value="AOS47249.1"/>
    <property type="molecule type" value="Genomic_DNA"/>
</dbReference>
<keyword evidence="12" id="KW-0718">Serine biosynthesis</keyword>
<dbReference type="InterPro" id="IPR006272">
    <property type="entry name" value="Pser_aminoTfrase_mycobac"/>
</dbReference>
<dbReference type="RefSeq" id="WP_009743614.1">
    <property type="nucleotide sequence ID" value="NZ_CP017298.1"/>
</dbReference>
<evidence type="ECO:0000256" key="13">
    <source>
        <dbReference type="ARBA" id="ARBA00031421"/>
    </source>
</evidence>
<dbReference type="Gene3D" id="3.90.1150.10">
    <property type="entry name" value="Aspartate Aminotransferase, domain 1"/>
    <property type="match status" value="1"/>
</dbReference>
<dbReference type="GO" id="GO:0008615">
    <property type="term" value="P:pyridoxine biosynthetic process"/>
    <property type="evidence" value="ECO:0007669"/>
    <property type="project" value="UniProtKB-KW"/>
</dbReference>